<accession>A0ABY1KBE8</accession>
<dbReference type="PANTHER" id="PTHR20857:SF22">
    <property type="entry name" value="THIAZOLE TAUTOMERASE"/>
    <property type="match status" value="1"/>
</dbReference>
<reference evidence="4 5" key="1">
    <citation type="submission" date="2017-01" db="EMBL/GenBank/DDBJ databases">
        <authorList>
            <person name="Varghese N."/>
            <person name="Submissions S."/>
        </authorList>
    </citation>
    <scope>NUCLEOTIDE SEQUENCE [LARGE SCALE GENOMIC DNA]</scope>
    <source>
        <strain evidence="4 5">ATCC 23464</strain>
    </source>
</reference>
<evidence type="ECO:0000313" key="4">
    <source>
        <dbReference type="EMBL" id="SIR55123.1"/>
    </source>
</evidence>
<keyword evidence="5" id="KW-1185">Reference proteome</keyword>
<name>A0ABY1KBE8_9BACL</name>
<dbReference type="InterPro" id="IPR013785">
    <property type="entry name" value="Aldolase_TIM"/>
</dbReference>
<dbReference type="SUPFAM" id="SSF51391">
    <property type="entry name" value="Thiamin phosphate synthase"/>
    <property type="match status" value="1"/>
</dbReference>
<proteinExistence type="predicted"/>
<evidence type="ECO:0000259" key="3">
    <source>
        <dbReference type="Pfam" id="PF02581"/>
    </source>
</evidence>
<gene>
    <name evidence="4" type="ORF">SAMN05421578_11852</name>
</gene>
<comment type="caution">
    <text evidence="4">The sequence shown here is derived from an EMBL/GenBank/DDBJ whole genome shotgun (WGS) entry which is preliminary data.</text>
</comment>
<comment type="pathway">
    <text evidence="1">Cofactor biosynthesis; thiamine diphosphate biosynthesis.</text>
</comment>
<dbReference type="InterPro" id="IPR036206">
    <property type="entry name" value="ThiamineP_synth_sf"/>
</dbReference>
<dbReference type="Gene3D" id="3.20.20.70">
    <property type="entry name" value="Aldolase class I"/>
    <property type="match status" value="1"/>
</dbReference>
<evidence type="ECO:0000313" key="5">
    <source>
        <dbReference type="Proteomes" id="UP000186666"/>
    </source>
</evidence>
<dbReference type="EMBL" id="FTNK01000018">
    <property type="protein sequence ID" value="SIR55123.1"/>
    <property type="molecule type" value="Genomic_DNA"/>
</dbReference>
<feature type="domain" description="Thiamine phosphate synthase/TenI" evidence="3">
    <location>
        <begin position="8"/>
        <end position="182"/>
    </location>
</feature>
<dbReference type="CDD" id="cd00564">
    <property type="entry name" value="TMP_TenI"/>
    <property type="match status" value="1"/>
</dbReference>
<dbReference type="Proteomes" id="UP000186666">
    <property type="component" value="Unassembled WGS sequence"/>
</dbReference>
<dbReference type="RefSeq" id="WP_068588292.1">
    <property type="nucleotide sequence ID" value="NZ_FTNK01000018.1"/>
</dbReference>
<organism evidence="4 5">
    <name type="scientific">Paenibacillus macquariensis</name>
    <dbReference type="NCBI Taxonomy" id="948756"/>
    <lineage>
        <taxon>Bacteria</taxon>
        <taxon>Bacillati</taxon>
        <taxon>Bacillota</taxon>
        <taxon>Bacilli</taxon>
        <taxon>Bacillales</taxon>
        <taxon>Paenibacillaceae</taxon>
        <taxon>Paenibacillus</taxon>
    </lineage>
</organism>
<protein>
    <submittedName>
        <fullName evidence="4">Thiazole tautomerase (Transcriptional regulator TenI)</fullName>
    </submittedName>
</protein>
<evidence type="ECO:0000256" key="2">
    <source>
        <dbReference type="ARBA" id="ARBA00022977"/>
    </source>
</evidence>
<dbReference type="PANTHER" id="PTHR20857">
    <property type="entry name" value="THIAMINE-PHOSPHATE PYROPHOSPHORYLASE"/>
    <property type="match status" value="1"/>
</dbReference>
<dbReference type="Pfam" id="PF02581">
    <property type="entry name" value="TMP-TENI"/>
    <property type="match status" value="1"/>
</dbReference>
<evidence type="ECO:0000256" key="1">
    <source>
        <dbReference type="ARBA" id="ARBA00004948"/>
    </source>
</evidence>
<dbReference type="InterPro" id="IPR022998">
    <property type="entry name" value="ThiamineP_synth_TenI"/>
</dbReference>
<sequence length="201" mass="21893">MCGRELHVISNGQSELERFARIASLIHPYVTAFHLREKSCNAKELWLAVLALKTGGVPLSKVIINDRVDVASAAGVRGIQLSYHSLEVQVVKRLFPGLRVGRSVHDVQEATEMCRQGADYLVYGHIFPTNSKPGQQPRGTKVLEELVKKVPIPVIAIGGIIPENVHQTVATGAAGIAILSGITESDNPLKSVKDYREALDR</sequence>
<keyword evidence="2" id="KW-0784">Thiamine biosynthesis</keyword>